<dbReference type="InParanoid" id="Q025W5"/>
<dbReference type="InterPro" id="IPR017800">
    <property type="entry name" value="ADOP"/>
</dbReference>
<dbReference type="NCBIfam" id="TIGR03434">
    <property type="entry name" value="ADOP"/>
    <property type="match status" value="1"/>
</dbReference>
<dbReference type="HOGENOM" id="CLU_009433_1_0_0"/>
<dbReference type="PANTHER" id="PTHR30572">
    <property type="entry name" value="MEMBRANE COMPONENT OF TRANSPORTER-RELATED"/>
    <property type="match status" value="1"/>
</dbReference>
<feature type="domain" description="MacB-like periplasmic core" evidence="9">
    <location>
        <begin position="25"/>
        <end position="237"/>
    </location>
</feature>
<reference evidence="10" key="1">
    <citation type="submission" date="2006-10" db="EMBL/GenBank/DDBJ databases">
        <title>Complete sequence of Solibacter usitatus Ellin6076.</title>
        <authorList>
            <consortium name="US DOE Joint Genome Institute"/>
            <person name="Copeland A."/>
            <person name="Lucas S."/>
            <person name="Lapidus A."/>
            <person name="Barry K."/>
            <person name="Detter J.C."/>
            <person name="Glavina del Rio T."/>
            <person name="Hammon N."/>
            <person name="Israni S."/>
            <person name="Dalin E."/>
            <person name="Tice H."/>
            <person name="Pitluck S."/>
            <person name="Thompson L.S."/>
            <person name="Brettin T."/>
            <person name="Bruce D."/>
            <person name="Han C."/>
            <person name="Tapia R."/>
            <person name="Gilna P."/>
            <person name="Schmutz J."/>
            <person name="Larimer F."/>
            <person name="Land M."/>
            <person name="Hauser L."/>
            <person name="Kyrpides N."/>
            <person name="Mikhailova N."/>
            <person name="Janssen P.H."/>
            <person name="Kuske C.R."/>
            <person name="Richardson P."/>
        </authorList>
    </citation>
    <scope>NUCLEOTIDE SEQUENCE</scope>
    <source>
        <strain evidence="10">Ellin6076</strain>
    </source>
</reference>
<evidence type="ECO:0008006" key="11">
    <source>
        <dbReference type="Google" id="ProtNLM"/>
    </source>
</evidence>
<gene>
    <name evidence="10" type="ordered locus">Acid_2214</name>
</gene>
<dbReference type="InterPro" id="IPR003838">
    <property type="entry name" value="ABC3_permease_C"/>
</dbReference>
<evidence type="ECO:0000256" key="1">
    <source>
        <dbReference type="ARBA" id="ARBA00004651"/>
    </source>
</evidence>
<keyword evidence="4 7" id="KW-1133">Transmembrane helix</keyword>
<dbReference type="InterPro" id="IPR050250">
    <property type="entry name" value="Macrolide_Exporter_MacB"/>
</dbReference>
<feature type="domain" description="MacB-like periplasmic core" evidence="9">
    <location>
        <begin position="475"/>
        <end position="647"/>
    </location>
</feature>
<sequence precursor="true">MLSSFMRDLRYALRTLARNPGFACVSILALALGVGANSAIFTVVQSVLLRPLPFRRSDELIVVRERNLKAGFPQFSLSPGNYVDYRDHNHTLSGFTAFSRLGVNLSGGAEPERLRGARVTNEFFHVLGVQPSVGRAFTAAEGQFGAQKVVILSDGLWQRRFGGAKDVLGRQLKMNEELYTVVGVMPPDFSFPARAEIWTPLALNAQNWQQRGGHYLSGVARLKLGTSLAAAEADLNSIAARAEKAYPNSNTGWDTTSTGLQESMVGKIRPLVMTLMAAVGFVLLIACVNLANLLLSRSAARRREIGIRNALGAGRGRLIRQLLTESVLLSGLGAALGLLLAWGGTRLLVNLNPNILPRAKEISLDASVVLFTIAIAGLTGILFGLAPAIHMAKTDLAAAFREGGRGNSIGFRRNTLRSVLVIGEVALALVLLCGAGLLMRSFYHLQSMDPGFDPHDVLTFRTNLPGAKYKTDEQQEAFYTRALDRIRALPGVTVAGAAQIFPLAGDDYILTFVQVGKPPVPVGNQPSAAFYSATPGYFGALRIPIKAGRDFTARDNAAAPPVAIISESMARQFYANENPLGQRLQIGGGDDKPAEIVGIAGDVRDNELESKGRAAMYRPAAQAPFGSMYFGVRTERDPAAAIAGVRAAIREMDAELPLDAVGTVDALVETSLSQRRFAMLLMGIFAGLALVLAMVGIYGVMAYSVTQATQEIGIRMALGAGRGDVVRMVLGYGALLMSAGIVAGVAASLGAGRLLASQLFEVKSYDPVTYALVGSVLIATALAACLIPAFRAMRVDPVIALRNE</sequence>
<dbReference type="eggNOG" id="COG0577">
    <property type="taxonomic scope" value="Bacteria"/>
</dbReference>
<name>Q025W5_SOLUE</name>
<dbReference type="GO" id="GO:0022857">
    <property type="term" value="F:transmembrane transporter activity"/>
    <property type="evidence" value="ECO:0007669"/>
    <property type="project" value="TreeGrafter"/>
</dbReference>
<evidence type="ECO:0000259" key="9">
    <source>
        <dbReference type="Pfam" id="PF12704"/>
    </source>
</evidence>
<comment type="subcellular location">
    <subcellularLocation>
        <location evidence="1">Cell membrane</location>
        <topology evidence="1">Multi-pass membrane protein</topology>
    </subcellularLocation>
</comment>
<dbReference type="EMBL" id="CP000473">
    <property type="protein sequence ID" value="ABJ83204.1"/>
    <property type="molecule type" value="Genomic_DNA"/>
</dbReference>
<feature type="transmembrane region" description="Helical" evidence="7">
    <location>
        <begin position="271"/>
        <end position="295"/>
    </location>
</feature>
<feature type="transmembrane region" description="Helical" evidence="7">
    <location>
        <begin position="362"/>
        <end position="386"/>
    </location>
</feature>
<dbReference type="InterPro" id="IPR025857">
    <property type="entry name" value="MacB_PCD"/>
</dbReference>
<evidence type="ECO:0000256" key="6">
    <source>
        <dbReference type="ARBA" id="ARBA00038076"/>
    </source>
</evidence>
<evidence type="ECO:0000313" key="10">
    <source>
        <dbReference type="EMBL" id="ABJ83204.1"/>
    </source>
</evidence>
<evidence type="ECO:0000256" key="4">
    <source>
        <dbReference type="ARBA" id="ARBA00022989"/>
    </source>
</evidence>
<dbReference type="PANTHER" id="PTHR30572:SF4">
    <property type="entry name" value="ABC TRANSPORTER PERMEASE YTRF"/>
    <property type="match status" value="1"/>
</dbReference>
<evidence type="ECO:0000256" key="5">
    <source>
        <dbReference type="ARBA" id="ARBA00023136"/>
    </source>
</evidence>
<feature type="domain" description="ABC3 transporter permease C-terminal" evidence="8">
    <location>
        <begin position="277"/>
        <end position="394"/>
    </location>
</feature>
<dbReference type="STRING" id="234267.Acid_2214"/>
<evidence type="ECO:0000256" key="3">
    <source>
        <dbReference type="ARBA" id="ARBA00022692"/>
    </source>
</evidence>
<evidence type="ECO:0000256" key="7">
    <source>
        <dbReference type="SAM" id="Phobius"/>
    </source>
</evidence>
<keyword evidence="2" id="KW-1003">Cell membrane</keyword>
<feature type="transmembrane region" description="Helical" evidence="7">
    <location>
        <begin position="769"/>
        <end position="790"/>
    </location>
</feature>
<feature type="transmembrane region" description="Helical" evidence="7">
    <location>
        <begin position="725"/>
        <end position="749"/>
    </location>
</feature>
<keyword evidence="5 7" id="KW-0472">Membrane</keyword>
<proteinExistence type="inferred from homology"/>
<feature type="transmembrane region" description="Helical" evidence="7">
    <location>
        <begin position="677"/>
        <end position="704"/>
    </location>
</feature>
<evidence type="ECO:0000256" key="2">
    <source>
        <dbReference type="ARBA" id="ARBA00022475"/>
    </source>
</evidence>
<dbReference type="Pfam" id="PF12704">
    <property type="entry name" value="MacB_PCD"/>
    <property type="match status" value="2"/>
</dbReference>
<dbReference type="OrthoDB" id="127329at2"/>
<dbReference type="KEGG" id="sus:Acid_2214"/>
<keyword evidence="3 7" id="KW-0812">Transmembrane</keyword>
<feature type="domain" description="ABC3 transporter permease C-terminal" evidence="8">
    <location>
        <begin position="684"/>
        <end position="797"/>
    </location>
</feature>
<evidence type="ECO:0000259" key="8">
    <source>
        <dbReference type="Pfam" id="PF02687"/>
    </source>
</evidence>
<organism evidence="10">
    <name type="scientific">Solibacter usitatus (strain Ellin6076)</name>
    <dbReference type="NCBI Taxonomy" id="234267"/>
    <lineage>
        <taxon>Bacteria</taxon>
        <taxon>Pseudomonadati</taxon>
        <taxon>Acidobacteriota</taxon>
        <taxon>Terriglobia</taxon>
        <taxon>Bryobacterales</taxon>
        <taxon>Solibacteraceae</taxon>
        <taxon>Candidatus Solibacter</taxon>
    </lineage>
</organism>
<dbReference type="Pfam" id="PF02687">
    <property type="entry name" value="FtsX"/>
    <property type="match status" value="2"/>
</dbReference>
<dbReference type="GO" id="GO:0005886">
    <property type="term" value="C:plasma membrane"/>
    <property type="evidence" value="ECO:0007669"/>
    <property type="project" value="UniProtKB-SubCell"/>
</dbReference>
<accession>Q025W5</accession>
<feature type="transmembrane region" description="Helical" evidence="7">
    <location>
        <begin position="322"/>
        <end position="342"/>
    </location>
</feature>
<feature type="transmembrane region" description="Helical" evidence="7">
    <location>
        <begin position="419"/>
        <end position="439"/>
    </location>
</feature>
<dbReference type="AlphaFoldDB" id="Q025W5"/>
<comment type="similarity">
    <text evidence="6">Belongs to the ABC-4 integral membrane protein family.</text>
</comment>
<protein>
    <recommendedName>
        <fullName evidence="11">Permease</fullName>
    </recommendedName>
</protein>